<keyword evidence="5" id="KW-0804">Transcription</keyword>
<dbReference type="GO" id="GO:0000981">
    <property type="term" value="F:DNA-binding transcription factor activity, RNA polymerase II-specific"/>
    <property type="evidence" value="ECO:0007669"/>
    <property type="project" value="InterPro"/>
</dbReference>
<dbReference type="Gramene" id="EME28695">
    <property type="protein sequence ID" value="EME28695"/>
    <property type="gene ID" value="Gasu_39020"/>
</dbReference>
<evidence type="ECO:0000256" key="1">
    <source>
        <dbReference type="ARBA" id="ARBA00004123"/>
    </source>
</evidence>
<keyword evidence="3" id="KW-0805">Transcription regulation</keyword>
<feature type="domain" description="BZIP" evidence="9">
    <location>
        <begin position="273"/>
        <end position="336"/>
    </location>
</feature>
<dbReference type="PROSITE" id="PS00036">
    <property type="entry name" value="BZIP_BASIC"/>
    <property type="match status" value="1"/>
</dbReference>
<evidence type="ECO:0000313" key="11">
    <source>
        <dbReference type="Proteomes" id="UP000030680"/>
    </source>
</evidence>
<dbReference type="Pfam" id="PF07716">
    <property type="entry name" value="bZIP_2"/>
    <property type="match status" value="1"/>
</dbReference>
<evidence type="ECO:0000256" key="7">
    <source>
        <dbReference type="SAM" id="Coils"/>
    </source>
</evidence>
<evidence type="ECO:0000256" key="5">
    <source>
        <dbReference type="ARBA" id="ARBA00023163"/>
    </source>
</evidence>
<dbReference type="PROSITE" id="PS50217">
    <property type="entry name" value="BZIP"/>
    <property type="match status" value="1"/>
</dbReference>
<dbReference type="OrthoDB" id="295274at2759"/>
<comment type="similarity">
    <text evidence="2">Belongs to the bZIP family.</text>
</comment>
<dbReference type="GO" id="GO:0003677">
    <property type="term" value="F:DNA binding"/>
    <property type="evidence" value="ECO:0007669"/>
    <property type="project" value="UniProtKB-KW"/>
</dbReference>
<accession>M2WXD2</accession>
<protein>
    <recommendedName>
        <fullName evidence="9">BZIP domain-containing protein</fullName>
    </recommendedName>
</protein>
<evidence type="ECO:0000256" key="3">
    <source>
        <dbReference type="ARBA" id="ARBA00023015"/>
    </source>
</evidence>
<keyword evidence="7" id="KW-0175">Coiled coil</keyword>
<reference evidence="11" key="1">
    <citation type="journal article" date="2013" name="Science">
        <title>Gene transfer from bacteria and archaea facilitated evolution of an extremophilic eukaryote.</title>
        <authorList>
            <person name="Schonknecht G."/>
            <person name="Chen W.H."/>
            <person name="Ternes C.M."/>
            <person name="Barbier G.G."/>
            <person name="Shrestha R.P."/>
            <person name="Stanke M."/>
            <person name="Brautigam A."/>
            <person name="Baker B.J."/>
            <person name="Banfield J.F."/>
            <person name="Garavito R.M."/>
            <person name="Carr K."/>
            <person name="Wilkerson C."/>
            <person name="Rensing S.A."/>
            <person name="Gagneul D."/>
            <person name="Dickenson N.E."/>
            <person name="Oesterhelt C."/>
            <person name="Lercher M.J."/>
            <person name="Weber A.P."/>
        </authorList>
    </citation>
    <scope>NUCLEOTIDE SEQUENCE [LARGE SCALE GENOMIC DNA]</scope>
    <source>
        <strain evidence="11">074W</strain>
    </source>
</reference>
<feature type="compositionally biased region" description="Basic and acidic residues" evidence="8">
    <location>
        <begin position="43"/>
        <end position="53"/>
    </location>
</feature>
<keyword evidence="4" id="KW-0238">DNA-binding</keyword>
<dbReference type="InterPro" id="IPR046347">
    <property type="entry name" value="bZIP_sf"/>
</dbReference>
<feature type="compositionally biased region" description="Basic and acidic residues" evidence="8">
    <location>
        <begin position="14"/>
        <end position="24"/>
    </location>
</feature>
<evidence type="ECO:0000256" key="6">
    <source>
        <dbReference type="ARBA" id="ARBA00023242"/>
    </source>
</evidence>
<organism evidence="10 11">
    <name type="scientific">Galdieria sulphuraria</name>
    <name type="common">Red alga</name>
    <dbReference type="NCBI Taxonomy" id="130081"/>
    <lineage>
        <taxon>Eukaryota</taxon>
        <taxon>Rhodophyta</taxon>
        <taxon>Bangiophyceae</taxon>
        <taxon>Galdieriales</taxon>
        <taxon>Galdieriaceae</taxon>
        <taxon>Galdieria</taxon>
    </lineage>
</organism>
<sequence length="352" mass="39640">MFQETTSTTTKGSPESEREKEGKDMQSPILKLPSIGTILKEKEQFSTESERTKTFTLQQDKSRVHSEYQPSWKASSSIQPLPEQAELKTTEKSSQEYELFPHFLSEDVVRGFQMPPLKSTTIYSERCVRPTASAKQLVKDFSGTRKTLEAGEYSVTSKTTELKEEVAERRTGGYAGLGVTGSSGYSESSKKLFIGSSTVGELSKIPRLQISSILEERKPTGKTVSVSSSDWKEIGEGSFDSHSVEEPIASIDPRSMLASSSTSKLSSQVLSEKDKHALRLMRNRLSAERSRNRKRQRMQTLEQEVREKEETIGLLREDMNALLRYVERLEAFCKVLDVPSSELTRPELNYKP</sequence>
<dbReference type="RefSeq" id="XP_005705215.1">
    <property type="nucleotide sequence ID" value="XM_005705158.1"/>
</dbReference>
<feature type="compositionally biased region" description="Polar residues" evidence="8">
    <location>
        <begin position="68"/>
        <end position="79"/>
    </location>
</feature>
<dbReference type="EMBL" id="KB454517">
    <property type="protein sequence ID" value="EME28695.1"/>
    <property type="molecule type" value="Genomic_DNA"/>
</dbReference>
<gene>
    <name evidence="10" type="ORF">Gasu_39020</name>
</gene>
<dbReference type="Proteomes" id="UP000030680">
    <property type="component" value="Unassembled WGS sequence"/>
</dbReference>
<dbReference type="AlphaFoldDB" id="M2WXD2"/>
<feature type="compositionally biased region" description="Polar residues" evidence="8">
    <location>
        <begin position="1"/>
        <end position="13"/>
    </location>
</feature>
<dbReference type="GO" id="GO:0045944">
    <property type="term" value="P:positive regulation of transcription by RNA polymerase II"/>
    <property type="evidence" value="ECO:0007669"/>
    <property type="project" value="InterPro"/>
</dbReference>
<comment type="subcellular location">
    <subcellularLocation>
        <location evidence="1">Nucleus</location>
    </subcellularLocation>
</comment>
<dbReference type="PANTHER" id="PTHR46714:SF6">
    <property type="entry name" value="TRANSCRIPTIONAL ACTIVATOR HAC1"/>
    <property type="match status" value="1"/>
</dbReference>
<keyword evidence="11" id="KW-1185">Reference proteome</keyword>
<feature type="region of interest" description="Disordered" evidence="8">
    <location>
        <begin position="1"/>
        <end position="29"/>
    </location>
</feature>
<evidence type="ECO:0000256" key="4">
    <source>
        <dbReference type="ARBA" id="ARBA00023125"/>
    </source>
</evidence>
<dbReference type="InterPro" id="IPR004827">
    <property type="entry name" value="bZIP"/>
</dbReference>
<dbReference type="GO" id="GO:0005634">
    <property type="term" value="C:nucleus"/>
    <property type="evidence" value="ECO:0007669"/>
    <property type="project" value="UniProtKB-SubCell"/>
</dbReference>
<feature type="coiled-coil region" evidence="7">
    <location>
        <begin position="284"/>
        <end position="318"/>
    </location>
</feature>
<evidence type="ECO:0000256" key="2">
    <source>
        <dbReference type="ARBA" id="ARBA00007163"/>
    </source>
</evidence>
<evidence type="ECO:0000259" key="9">
    <source>
        <dbReference type="PROSITE" id="PS50217"/>
    </source>
</evidence>
<dbReference type="SMART" id="SM00338">
    <property type="entry name" value="BRLZ"/>
    <property type="match status" value="1"/>
</dbReference>
<proteinExistence type="inferred from homology"/>
<dbReference type="KEGG" id="gsl:Gasu_39020"/>
<dbReference type="PANTHER" id="PTHR46714">
    <property type="entry name" value="TRANSCRIPTIONAL ACTIVATOR HAC1"/>
    <property type="match status" value="1"/>
</dbReference>
<evidence type="ECO:0000313" key="10">
    <source>
        <dbReference type="EMBL" id="EME28695.1"/>
    </source>
</evidence>
<dbReference type="Gene3D" id="1.20.5.170">
    <property type="match status" value="1"/>
</dbReference>
<name>M2WXD2_GALSU</name>
<dbReference type="CDD" id="cd14709">
    <property type="entry name" value="bZIP_CREBL2"/>
    <property type="match status" value="1"/>
</dbReference>
<dbReference type="SUPFAM" id="SSF57959">
    <property type="entry name" value="Leucine zipper domain"/>
    <property type="match status" value="1"/>
</dbReference>
<dbReference type="InterPro" id="IPR044280">
    <property type="entry name" value="Hac1/HY5"/>
</dbReference>
<keyword evidence="6" id="KW-0539">Nucleus</keyword>
<evidence type="ECO:0000256" key="8">
    <source>
        <dbReference type="SAM" id="MobiDB-lite"/>
    </source>
</evidence>
<dbReference type="GeneID" id="17087550"/>
<feature type="region of interest" description="Disordered" evidence="8">
    <location>
        <begin position="43"/>
        <end position="92"/>
    </location>
</feature>